<organism evidence="1 2">
    <name type="scientific">Pleurodeles waltl</name>
    <name type="common">Iberian ribbed newt</name>
    <dbReference type="NCBI Taxonomy" id="8319"/>
    <lineage>
        <taxon>Eukaryota</taxon>
        <taxon>Metazoa</taxon>
        <taxon>Chordata</taxon>
        <taxon>Craniata</taxon>
        <taxon>Vertebrata</taxon>
        <taxon>Euteleostomi</taxon>
        <taxon>Amphibia</taxon>
        <taxon>Batrachia</taxon>
        <taxon>Caudata</taxon>
        <taxon>Salamandroidea</taxon>
        <taxon>Salamandridae</taxon>
        <taxon>Pleurodelinae</taxon>
        <taxon>Pleurodeles</taxon>
    </lineage>
</organism>
<evidence type="ECO:0000313" key="2">
    <source>
        <dbReference type="Proteomes" id="UP001066276"/>
    </source>
</evidence>
<gene>
    <name evidence="1" type="ORF">NDU88_006488</name>
</gene>
<evidence type="ECO:0000313" key="1">
    <source>
        <dbReference type="EMBL" id="KAJ1218917.1"/>
    </source>
</evidence>
<name>A0AAV7WXR0_PLEWA</name>
<accession>A0AAV7WXR0</accession>
<protein>
    <submittedName>
        <fullName evidence="1">Uncharacterized protein</fullName>
    </submittedName>
</protein>
<dbReference type="Proteomes" id="UP001066276">
    <property type="component" value="Chromosome 1_1"/>
</dbReference>
<proteinExistence type="predicted"/>
<comment type="caution">
    <text evidence="1">The sequence shown here is derived from an EMBL/GenBank/DDBJ whole genome shotgun (WGS) entry which is preliminary data.</text>
</comment>
<keyword evidence="2" id="KW-1185">Reference proteome</keyword>
<dbReference type="AlphaFoldDB" id="A0AAV7WXR0"/>
<dbReference type="EMBL" id="JANPWB010000001">
    <property type="protein sequence ID" value="KAJ1218917.1"/>
    <property type="molecule type" value="Genomic_DNA"/>
</dbReference>
<sequence>MKVVKVLNGSVQLEDGRVRNLRHVSLFKASNLPQESVRDDLDEESGYLWGYEDVRGEDDVVRRSHVECDRHSIYDTRPGVREVAVGERSGPDIAPVMYPLNVE</sequence>
<reference evidence="1" key="1">
    <citation type="journal article" date="2022" name="bioRxiv">
        <title>Sequencing and chromosome-scale assembly of the giantPleurodeles waltlgenome.</title>
        <authorList>
            <person name="Brown T."/>
            <person name="Elewa A."/>
            <person name="Iarovenko S."/>
            <person name="Subramanian E."/>
            <person name="Araus A.J."/>
            <person name="Petzold A."/>
            <person name="Susuki M."/>
            <person name="Suzuki K.-i.T."/>
            <person name="Hayashi T."/>
            <person name="Toyoda A."/>
            <person name="Oliveira C."/>
            <person name="Osipova E."/>
            <person name="Leigh N.D."/>
            <person name="Simon A."/>
            <person name="Yun M.H."/>
        </authorList>
    </citation>
    <scope>NUCLEOTIDE SEQUENCE</scope>
    <source>
        <strain evidence="1">20211129_DDA</strain>
        <tissue evidence="1">Liver</tissue>
    </source>
</reference>